<dbReference type="EMBL" id="CM009752">
    <property type="protein sequence ID" value="PUZ59624.1"/>
    <property type="molecule type" value="Genomic_DNA"/>
</dbReference>
<dbReference type="Proteomes" id="UP000244336">
    <property type="component" value="Chromosome 4"/>
</dbReference>
<name>A0A2T7DVM1_9POAL</name>
<dbReference type="OrthoDB" id="640564at2759"/>
<dbReference type="AlphaFoldDB" id="A0A2T7DVM1"/>
<evidence type="ECO:0000313" key="1">
    <source>
        <dbReference type="EMBL" id="PUZ59624.1"/>
    </source>
</evidence>
<proteinExistence type="predicted"/>
<accession>A0A2T7DVM1</accession>
<gene>
    <name evidence="1" type="ORF">GQ55_4G057600</name>
</gene>
<organism evidence="1 2">
    <name type="scientific">Panicum hallii var. hallii</name>
    <dbReference type="NCBI Taxonomy" id="1504633"/>
    <lineage>
        <taxon>Eukaryota</taxon>
        <taxon>Viridiplantae</taxon>
        <taxon>Streptophyta</taxon>
        <taxon>Embryophyta</taxon>
        <taxon>Tracheophyta</taxon>
        <taxon>Spermatophyta</taxon>
        <taxon>Magnoliopsida</taxon>
        <taxon>Liliopsida</taxon>
        <taxon>Poales</taxon>
        <taxon>Poaceae</taxon>
        <taxon>PACMAD clade</taxon>
        <taxon>Panicoideae</taxon>
        <taxon>Panicodae</taxon>
        <taxon>Paniceae</taxon>
        <taxon>Panicinae</taxon>
        <taxon>Panicum</taxon>
        <taxon>Panicum sect. Panicum</taxon>
    </lineage>
</organism>
<reference evidence="1 2" key="1">
    <citation type="submission" date="2018-04" db="EMBL/GenBank/DDBJ databases">
        <title>WGS assembly of Panicum hallii var. hallii HAL2.</title>
        <authorList>
            <person name="Lovell J."/>
            <person name="Jenkins J."/>
            <person name="Lowry D."/>
            <person name="Mamidi S."/>
            <person name="Sreedasyam A."/>
            <person name="Weng X."/>
            <person name="Barry K."/>
            <person name="Bonette J."/>
            <person name="Campitelli B."/>
            <person name="Daum C."/>
            <person name="Gordon S."/>
            <person name="Gould B."/>
            <person name="Lipzen A."/>
            <person name="MacQueen A."/>
            <person name="Palacio-Mejia J."/>
            <person name="Plott C."/>
            <person name="Shakirov E."/>
            <person name="Shu S."/>
            <person name="Yoshinaga Y."/>
            <person name="Zane M."/>
            <person name="Rokhsar D."/>
            <person name="Grimwood J."/>
            <person name="Schmutz J."/>
            <person name="Juenger T."/>
        </authorList>
    </citation>
    <scope>NUCLEOTIDE SEQUENCE [LARGE SCALE GENOMIC DNA]</scope>
    <source>
        <strain evidence="2">cv. HAL2</strain>
    </source>
</reference>
<sequence>MVQVPSNETDVEQWWNLQLASLPKQRRRIKAAVMMYTAWNVWKARNREIFDHQHADEVQVLGKIKAEIMLQKWACGSPDLELFYLFHVRLLIQRVLLVLYVI</sequence>
<keyword evidence="2" id="KW-1185">Reference proteome</keyword>
<protein>
    <submittedName>
        <fullName evidence="1">Uncharacterized protein</fullName>
    </submittedName>
</protein>
<dbReference type="Gramene" id="PUZ59624">
    <property type="protein sequence ID" value="PUZ59624"/>
    <property type="gene ID" value="GQ55_4G057600"/>
</dbReference>
<evidence type="ECO:0000313" key="2">
    <source>
        <dbReference type="Proteomes" id="UP000244336"/>
    </source>
</evidence>